<evidence type="ECO:0000313" key="2">
    <source>
        <dbReference type="Proteomes" id="UP000189161"/>
    </source>
</evidence>
<evidence type="ECO:0008006" key="3">
    <source>
        <dbReference type="Google" id="ProtNLM"/>
    </source>
</evidence>
<comment type="caution">
    <text evidence="1">The sequence shown here is derived from an EMBL/GenBank/DDBJ whole genome shotgun (WGS) entry which is preliminary data.</text>
</comment>
<gene>
    <name evidence="1" type="ORF">BKK52_07065</name>
</gene>
<proteinExistence type="predicted"/>
<protein>
    <recommendedName>
        <fullName evidence="3">DUF945 domain-containing protein</fullName>
    </recommendedName>
</protein>
<dbReference type="AlphaFoldDB" id="A0A1V3IZP2"/>
<sequence length="493" mass="54444">MKKSKIAMGVIAVLGAAWLGGTWFTAQKAETEYHRQIELANQQFQRAGLSDSFKVEYKNKQFDRGFFSSQIEDELILSFAGEEKQWIIPFSSKLYHGPLPLNQLAKFHLMPAMFALEGAVGKNDTTQPLFDVIKSDKPIQYQATTGYGLTTYGTLKVLGGELVQSGKNKMAWSDVTMDLEVNKDFSSSYSLSADKLISDYAIGADTGNFDDSNIFESGKIELKGMKSSSNIAPTKWAYLYTGKGNASIESMAMTTLHKDGTVSSVVEKGIKGTSEVTLDGDFISVKSTNNMESLLVDDKDLGKFSYNLEFNHLEANAVNALFESIVTVFKEKKSGDFMAINQIIDVWAKQHGMTIFNNQPQFKFNPISISDNQGKVSFDMNIALAKDPKFDLMRGSLYKQFTDFSVDIQVDKATAENILTKFAPEEDKANIKAKIEEMAEEAAGKGIAVNNEKSVTMKLVLKNGELKLNGQVVPEEQAQGVIFMLLMSAAMAH</sequence>
<dbReference type="Pfam" id="PF06097">
    <property type="entry name" value="DUF945"/>
    <property type="match status" value="1"/>
</dbReference>
<dbReference type="InterPro" id="IPR010352">
    <property type="entry name" value="DUF945"/>
</dbReference>
<dbReference type="OrthoDB" id="5444681at2"/>
<name>A0A1V3IZP2_9PAST</name>
<reference evidence="1 2" key="1">
    <citation type="submission" date="2016-10" db="EMBL/GenBank/DDBJ databases">
        <title>Rodentibacter gen. nov. and new species.</title>
        <authorList>
            <person name="Christensen H."/>
        </authorList>
    </citation>
    <scope>NUCLEOTIDE SEQUENCE [LARGE SCALE GENOMIC DNA]</scope>
    <source>
        <strain evidence="1 2">H1987082031</strain>
    </source>
</reference>
<organism evidence="1 2">
    <name type="scientific">Rodentibacter trehalosifermentans</name>
    <dbReference type="NCBI Taxonomy" id="1908263"/>
    <lineage>
        <taxon>Bacteria</taxon>
        <taxon>Pseudomonadati</taxon>
        <taxon>Pseudomonadota</taxon>
        <taxon>Gammaproteobacteria</taxon>
        <taxon>Pasteurellales</taxon>
        <taxon>Pasteurellaceae</taxon>
        <taxon>Rodentibacter</taxon>
    </lineage>
</organism>
<keyword evidence="2" id="KW-1185">Reference proteome</keyword>
<evidence type="ECO:0000313" key="1">
    <source>
        <dbReference type="EMBL" id="OOF47972.1"/>
    </source>
</evidence>
<dbReference type="EMBL" id="MLHL01000038">
    <property type="protein sequence ID" value="OOF47972.1"/>
    <property type="molecule type" value="Genomic_DNA"/>
</dbReference>
<dbReference type="Proteomes" id="UP000189161">
    <property type="component" value="Unassembled WGS sequence"/>
</dbReference>
<accession>A0A1V3IZP2</accession>
<dbReference type="RefSeq" id="WP_077478384.1">
    <property type="nucleotide sequence ID" value="NZ_MLHL01000038.1"/>
</dbReference>